<accession>A0A8R7V1R4</accession>
<dbReference type="AlphaFoldDB" id="A0A8R7V1R4"/>
<evidence type="ECO:0000256" key="4">
    <source>
        <dbReference type="ARBA" id="ARBA00023125"/>
    </source>
</evidence>
<dbReference type="PROSITE" id="PS51294">
    <property type="entry name" value="HTH_MYB"/>
    <property type="match status" value="1"/>
</dbReference>
<keyword evidence="4" id="KW-0238">DNA-binding</keyword>
<dbReference type="InterPro" id="IPR009057">
    <property type="entry name" value="Homeodomain-like_sf"/>
</dbReference>
<evidence type="ECO:0000256" key="3">
    <source>
        <dbReference type="ARBA" id="ARBA00023015"/>
    </source>
</evidence>
<sequence length="78" mass="9131">WGAIRRLTGLDRCSKSCRLRWTRHLRTNIKRGGFTDDEGKLIIQLHSILGNKWAQIAEKMPGKTGNDIKNYWNTHLRK</sequence>
<dbReference type="Gramene" id="TuG1812G0700000309.01.T01">
    <property type="protein sequence ID" value="TuG1812G0700000309.01.T01"/>
    <property type="gene ID" value="TuG1812G0700000309.01"/>
</dbReference>
<dbReference type="EnsemblPlants" id="TuG1812G0700000309.01.T01">
    <property type="protein sequence ID" value="TuG1812G0700000309.01.T01"/>
    <property type="gene ID" value="TuG1812G0700000309.01"/>
</dbReference>
<dbReference type="PANTHER" id="PTHR47995">
    <property type="entry name" value="TRANSCRIPTION FACTOR MYB33-RELATED"/>
    <property type="match status" value="1"/>
</dbReference>
<keyword evidence="6" id="KW-0539">Nucleus</keyword>
<dbReference type="InterPro" id="IPR001005">
    <property type="entry name" value="SANT/Myb"/>
</dbReference>
<reference evidence="9" key="3">
    <citation type="submission" date="2022-06" db="UniProtKB">
        <authorList>
            <consortium name="EnsemblPlants"/>
        </authorList>
    </citation>
    <scope>IDENTIFICATION</scope>
</reference>
<keyword evidence="2" id="KW-0677">Repeat</keyword>
<feature type="domain" description="HTH myb-type" evidence="8">
    <location>
        <begin position="26"/>
        <end position="78"/>
    </location>
</feature>
<evidence type="ECO:0000256" key="1">
    <source>
        <dbReference type="ARBA" id="ARBA00004123"/>
    </source>
</evidence>
<dbReference type="SMART" id="SM00717">
    <property type="entry name" value="SANT"/>
    <property type="match status" value="1"/>
</dbReference>
<evidence type="ECO:0000313" key="10">
    <source>
        <dbReference type="Proteomes" id="UP000015106"/>
    </source>
</evidence>
<keyword evidence="10" id="KW-1185">Reference proteome</keyword>
<dbReference type="GO" id="GO:0005634">
    <property type="term" value="C:nucleus"/>
    <property type="evidence" value="ECO:0007669"/>
    <property type="project" value="UniProtKB-SubCell"/>
</dbReference>
<dbReference type="SUPFAM" id="SSF46689">
    <property type="entry name" value="Homeodomain-like"/>
    <property type="match status" value="1"/>
</dbReference>
<dbReference type="Pfam" id="PF00249">
    <property type="entry name" value="Myb_DNA-binding"/>
    <property type="match status" value="1"/>
</dbReference>
<dbReference type="Gene3D" id="1.10.10.60">
    <property type="entry name" value="Homeodomain-like"/>
    <property type="match status" value="1"/>
</dbReference>
<keyword evidence="3" id="KW-0805">Transcription regulation</keyword>
<dbReference type="GO" id="GO:0003677">
    <property type="term" value="F:DNA binding"/>
    <property type="evidence" value="ECO:0007669"/>
    <property type="project" value="UniProtKB-KW"/>
</dbReference>
<reference evidence="9" key="2">
    <citation type="submission" date="2018-03" db="EMBL/GenBank/DDBJ databases">
        <title>The Triticum urartu genome reveals the dynamic nature of wheat genome evolution.</title>
        <authorList>
            <person name="Ling H."/>
            <person name="Ma B."/>
            <person name="Shi X."/>
            <person name="Liu H."/>
            <person name="Dong L."/>
            <person name="Sun H."/>
            <person name="Cao Y."/>
            <person name="Gao Q."/>
            <person name="Zheng S."/>
            <person name="Li Y."/>
            <person name="Yu Y."/>
            <person name="Du H."/>
            <person name="Qi M."/>
            <person name="Li Y."/>
            <person name="Yu H."/>
            <person name="Cui Y."/>
            <person name="Wang N."/>
            <person name="Chen C."/>
            <person name="Wu H."/>
            <person name="Zhao Y."/>
            <person name="Zhang J."/>
            <person name="Li Y."/>
            <person name="Zhou W."/>
            <person name="Zhang B."/>
            <person name="Hu W."/>
            <person name="Eijk M."/>
            <person name="Tang J."/>
            <person name="Witsenboer H."/>
            <person name="Zhao S."/>
            <person name="Li Z."/>
            <person name="Zhang A."/>
            <person name="Wang D."/>
            <person name="Liang C."/>
        </authorList>
    </citation>
    <scope>NUCLEOTIDE SEQUENCE [LARGE SCALE GENOMIC DNA]</scope>
    <source>
        <strain evidence="9">cv. G1812</strain>
    </source>
</reference>
<protein>
    <submittedName>
        <fullName evidence="9">Uncharacterized protein</fullName>
    </submittedName>
</protein>
<dbReference type="Proteomes" id="UP000015106">
    <property type="component" value="Chromosome 7"/>
</dbReference>
<organism evidence="9 10">
    <name type="scientific">Triticum urartu</name>
    <name type="common">Red wild einkorn</name>
    <name type="synonym">Crithodium urartu</name>
    <dbReference type="NCBI Taxonomy" id="4572"/>
    <lineage>
        <taxon>Eukaryota</taxon>
        <taxon>Viridiplantae</taxon>
        <taxon>Streptophyta</taxon>
        <taxon>Embryophyta</taxon>
        <taxon>Tracheophyta</taxon>
        <taxon>Spermatophyta</taxon>
        <taxon>Magnoliopsida</taxon>
        <taxon>Liliopsida</taxon>
        <taxon>Poales</taxon>
        <taxon>Poaceae</taxon>
        <taxon>BOP clade</taxon>
        <taxon>Pooideae</taxon>
        <taxon>Triticodae</taxon>
        <taxon>Triticeae</taxon>
        <taxon>Triticinae</taxon>
        <taxon>Triticum</taxon>
    </lineage>
</organism>
<comment type="subcellular location">
    <subcellularLocation>
        <location evidence="1">Nucleus</location>
    </subcellularLocation>
</comment>
<evidence type="ECO:0000256" key="5">
    <source>
        <dbReference type="ARBA" id="ARBA00023163"/>
    </source>
</evidence>
<dbReference type="CDD" id="cd00167">
    <property type="entry name" value="SANT"/>
    <property type="match status" value="1"/>
</dbReference>
<dbReference type="PROSITE" id="PS50090">
    <property type="entry name" value="MYB_LIKE"/>
    <property type="match status" value="1"/>
</dbReference>
<evidence type="ECO:0000259" key="7">
    <source>
        <dbReference type="PROSITE" id="PS50090"/>
    </source>
</evidence>
<dbReference type="InterPro" id="IPR017930">
    <property type="entry name" value="Myb_dom"/>
</dbReference>
<evidence type="ECO:0000259" key="8">
    <source>
        <dbReference type="PROSITE" id="PS51294"/>
    </source>
</evidence>
<dbReference type="PANTHER" id="PTHR47995:SF18">
    <property type="entry name" value="TRANSCRIPTION FACTOR MYB65"/>
    <property type="match status" value="1"/>
</dbReference>
<feature type="domain" description="Myb-like" evidence="7">
    <location>
        <begin position="26"/>
        <end position="76"/>
    </location>
</feature>
<evidence type="ECO:0000256" key="6">
    <source>
        <dbReference type="ARBA" id="ARBA00023242"/>
    </source>
</evidence>
<name>A0A8R7V1R4_TRIUA</name>
<evidence type="ECO:0000256" key="2">
    <source>
        <dbReference type="ARBA" id="ARBA00022737"/>
    </source>
</evidence>
<keyword evidence="5" id="KW-0804">Transcription</keyword>
<reference evidence="10" key="1">
    <citation type="journal article" date="2013" name="Nature">
        <title>Draft genome of the wheat A-genome progenitor Triticum urartu.</title>
        <authorList>
            <person name="Ling H.Q."/>
            <person name="Zhao S."/>
            <person name="Liu D."/>
            <person name="Wang J."/>
            <person name="Sun H."/>
            <person name="Zhang C."/>
            <person name="Fan H."/>
            <person name="Li D."/>
            <person name="Dong L."/>
            <person name="Tao Y."/>
            <person name="Gao C."/>
            <person name="Wu H."/>
            <person name="Li Y."/>
            <person name="Cui Y."/>
            <person name="Guo X."/>
            <person name="Zheng S."/>
            <person name="Wang B."/>
            <person name="Yu K."/>
            <person name="Liang Q."/>
            <person name="Yang W."/>
            <person name="Lou X."/>
            <person name="Chen J."/>
            <person name="Feng M."/>
            <person name="Jian J."/>
            <person name="Zhang X."/>
            <person name="Luo G."/>
            <person name="Jiang Y."/>
            <person name="Liu J."/>
            <person name="Wang Z."/>
            <person name="Sha Y."/>
            <person name="Zhang B."/>
            <person name="Wu H."/>
            <person name="Tang D."/>
            <person name="Shen Q."/>
            <person name="Xue P."/>
            <person name="Zou S."/>
            <person name="Wang X."/>
            <person name="Liu X."/>
            <person name="Wang F."/>
            <person name="Yang Y."/>
            <person name="An X."/>
            <person name="Dong Z."/>
            <person name="Zhang K."/>
            <person name="Zhang X."/>
            <person name="Luo M.C."/>
            <person name="Dvorak J."/>
            <person name="Tong Y."/>
            <person name="Wang J."/>
            <person name="Yang H."/>
            <person name="Li Z."/>
            <person name="Wang D."/>
            <person name="Zhang A."/>
            <person name="Wang J."/>
        </authorList>
    </citation>
    <scope>NUCLEOTIDE SEQUENCE</scope>
    <source>
        <strain evidence="10">cv. G1812</strain>
    </source>
</reference>
<evidence type="ECO:0000313" key="9">
    <source>
        <dbReference type="EnsemblPlants" id="TuG1812G0700000309.01.T01"/>
    </source>
</evidence>
<proteinExistence type="predicted"/>